<dbReference type="GO" id="GO:0030313">
    <property type="term" value="C:cell envelope"/>
    <property type="evidence" value="ECO:0007669"/>
    <property type="project" value="UniProtKB-SubCell"/>
</dbReference>
<proteinExistence type="predicted"/>
<dbReference type="GO" id="GO:0016491">
    <property type="term" value="F:oxidoreductase activity"/>
    <property type="evidence" value="ECO:0007669"/>
    <property type="project" value="InterPro"/>
</dbReference>
<keyword evidence="2" id="KW-0201">Cytochrome c-type biogenesis</keyword>
<evidence type="ECO:0000256" key="6">
    <source>
        <dbReference type="SAM" id="Phobius"/>
    </source>
</evidence>
<keyword evidence="6" id="KW-0812">Transmembrane</keyword>
<dbReference type="GO" id="GO:0016209">
    <property type="term" value="F:antioxidant activity"/>
    <property type="evidence" value="ECO:0007669"/>
    <property type="project" value="InterPro"/>
</dbReference>
<dbReference type="InterPro" id="IPR013766">
    <property type="entry name" value="Thioredoxin_domain"/>
</dbReference>
<sequence length="224" mass="24618">MAASRAKVCQMDGDSSMSQSQNSPQWIKYSLISLALLALGVGFAMKLKQSPPASKTEAPSAPATAESIDAGSLEGKTAPEFKLKRFDGQEVNLANYRGKIVFLNFWATWCDPCKEEMPSMQRLYQKMQGKPFEILAVSLDQGGKLAVDAFMKKNKEAFTFPILNDSEQNTSKKLYHTTGVPETFIIGGDGKVVKHVIGAYEWDSPQILDYFEGLLKKLPPAGNV</sequence>
<dbReference type="Proteomes" id="UP000231019">
    <property type="component" value="Unassembled WGS sequence"/>
</dbReference>
<organism evidence="8 9">
    <name type="scientific">bacterium (Candidatus Blackallbacteria) CG17_big_fil_post_rev_8_21_14_2_50_48_46</name>
    <dbReference type="NCBI Taxonomy" id="2014261"/>
    <lineage>
        <taxon>Bacteria</taxon>
        <taxon>Candidatus Blackallbacteria</taxon>
    </lineage>
</organism>
<dbReference type="PANTHER" id="PTHR42852:SF6">
    <property type="entry name" value="THIOL:DISULFIDE INTERCHANGE PROTEIN DSBE"/>
    <property type="match status" value="1"/>
</dbReference>
<evidence type="ECO:0000256" key="1">
    <source>
        <dbReference type="ARBA" id="ARBA00004196"/>
    </source>
</evidence>
<dbReference type="Pfam" id="PF00578">
    <property type="entry name" value="AhpC-TSA"/>
    <property type="match status" value="1"/>
</dbReference>
<protein>
    <submittedName>
        <fullName evidence="8">Thioredoxin</fullName>
    </submittedName>
</protein>
<evidence type="ECO:0000313" key="9">
    <source>
        <dbReference type="Proteomes" id="UP000231019"/>
    </source>
</evidence>
<reference evidence="8 9" key="1">
    <citation type="submission" date="2017-09" db="EMBL/GenBank/DDBJ databases">
        <title>Depth-based differentiation of microbial function through sediment-hosted aquifers and enrichment of novel symbionts in the deep terrestrial subsurface.</title>
        <authorList>
            <person name="Probst A.J."/>
            <person name="Ladd B."/>
            <person name="Jarett J.K."/>
            <person name="Geller-Mcgrath D.E."/>
            <person name="Sieber C.M."/>
            <person name="Emerson J.B."/>
            <person name="Anantharaman K."/>
            <person name="Thomas B.C."/>
            <person name="Malmstrom R."/>
            <person name="Stieglmeier M."/>
            <person name="Klingl A."/>
            <person name="Woyke T."/>
            <person name="Ryan C.M."/>
            <person name="Banfield J.F."/>
        </authorList>
    </citation>
    <scope>NUCLEOTIDE SEQUENCE [LARGE SCALE GENOMIC DNA]</scope>
    <source>
        <strain evidence="8">CG17_big_fil_post_rev_8_21_14_2_50_48_46</strain>
    </source>
</reference>
<dbReference type="InterPro" id="IPR000866">
    <property type="entry name" value="AhpC/TSA"/>
</dbReference>
<keyword evidence="3" id="KW-1015">Disulfide bond</keyword>
<name>A0A2M7FX27_9BACT</name>
<dbReference type="CDD" id="cd02966">
    <property type="entry name" value="TlpA_like_family"/>
    <property type="match status" value="1"/>
</dbReference>
<evidence type="ECO:0000256" key="5">
    <source>
        <dbReference type="SAM" id="MobiDB-lite"/>
    </source>
</evidence>
<feature type="domain" description="Thioredoxin" evidence="7">
    <location>
        <begin position="72"/>
        <end position="216"/>
    </location>
</feature>
<keyword evidence="6" id="KW-1133">Transmembrane helix</keyword>
<feature type="region of interest" description="Disordered" evidence="5">
    <location>
        <begin position="1"/>
        <end position="21"/>
    </location>
</feature>
<keyword evidence="6" id="KW-0472">Membrane</keyword>
<feature type="transmembrane region" description="Helical" evidence="6">
    <location>
        <begin position="26"/>
        <end position="45"/>
    </location>
</feature>
<evidence type="ECO:0000256" key="3">
    <source>
        <dbReference type="ARBA" id="ARBA00023157"/>
    </source>
</evidence>
<dbReference type="InterPro" id="IPR050553">
    <property type="entry name" value="Thioredoxin_ResA/DsbE_sf"/>
</dbReference>
<comment type="caution">
    <text evidence="8">The sequence shown here is derived from an EMBL/GenBank/DDBJ whole genome shotgun (WGS) entry which is preliminary data.</text>
</comment>
<dbReference type="InterPro" id="IPR036249">
    <property type="entry name" value="Thioredoxin-like_sf"/>
</dbReference>
<dbReference type="AlphaFoldDB" id="A0A2M7FX27"/>
<dbReference type="EMBL" id="PFFQ01000066">
    <property type="protein sequence ID" value="PIW13800.1"/>
    <property type="molecule type" value="Genomic_DNA"/>
</dbReference>
<accession>A0A2M7FX27</accession>
<gene>
    <name evidence="8" type="ORF">COW36_24340</name>
</gene>
<dbReference type="PROSITE" id="PS51352">
    <property type="entry name" value="THIOREDOXIN_2"/>
    <property type="match status" value="1"/>
</dbReference>
<evidence type="ECO:0000313" key="8">
    <source>
        <dbReference type="EMBL" id="PIW13800.1"/>
    </source>
</evidence>
<keyword evidence="4" id="KW-0676">Redox-active center</keyword>
<dbReference type="SUPFAM" id="SSF52833">
    <property type="entry name" value="Thioredoxin-like"/>
    <property type="match status" value="1"/>
</dbReference>
<dbReference type="PANTHER" id="PTHR42852">
    <property type="entry name" value="THIOL:DISULFIDE INTERCHANGE PROTEIN DSBE"/>
    <property type="match status" value="1"/>
</dbReference>
<evidence type="ECO:0000259" key="7">
    <source>
        <dbReference type="PROSITE" id="PS51352"/>
    </source>
</evidence>
<dbReference type="Gene3D" id="3.40.30.10">
    <property type="entry name" value="Glutaredoxin"/>
    <property type="match status" value="1"/>
</dbReference>
<evidence type="ECO:0000256" key="2">
    <source>
        <dbReference type="ARBA" id="ARBA00022748"/>
    </source>
</evidence>
<comment type="subcellular location">
    <subcellularLocation>
        <location evidence="1">Cell envelope</location>
    </subcellularLocation>
</comment>
<evidence type="ECO:0000256" key="4">
    <source>
        <dbReference type="ARBA" id="ARBA00023284"/>
    </source>
</evidence>
<dbReference type="GO" id="GO:0017004">
    <property type="term" value="P:cytochrome complex assembly"/>
    <property type="evidence" value="ECO:0007669"/>
    <property type="project" value="UniProtKB-KW"/>
</dbReference>